<evidence type="ECO:0000313" key="3">
    <source>
        <dbReference type="Proteomes" id="UP001591681"/>
    </source>
</evidence>
<dbReference type="PANTHER" id="PTHR33887:SF4">
    <property type="entry name" value="AB2-183"/>
    <property type="match status" value="1"/>
</dbReference>
<gene>
    <name evidence="2" type="ORF">ACEWY4_026673</name>
</gene>
<evidence type="ECO:0000313" key="2">
    <source>
        <dbReference type="EMBL" id="KAL2077169.1"/>
    </source>
</evidence>
<feature type="compositionally biased region" description="Polar residues" evidence="1">
    <location>
        <begin position="128"/>
        <end position="138"/>
    </location>
</feature>
<feature type="region of interest" description="Disordered" evidence="1">
    <location>
        <begin position="123"/>
        <end position="167"/>
    </location>
</feature>
<keyword evidence="3" id="KW-1185">Reference proteome</keyword>
<name>A0ABD1IRB0_9TELE</name>
<accession>A0ABD1IRB0</accession>
<evidence type="ECO:0000256" key="1">
    <source>
        <dbReference type="SAM" id="MobiDB-lite"/>
    </source>
</evidence>
<organism evidence="2 3">
    <name type="scientific">Coilia grayii</name>
    <name type="common">Gray's grenadier anchovy</name>
    <dbReference type="NCBI Taxonomy" id="363190"/>
    <lineage>
        <taxon>Eukaryota</taxon>
        <taxon>Metazoa</taxon>
        <taxon>Chordata</taxon>
        <taxon>Craniata</taxon>
        <taxon>Vertebrata</taxon>
        <taxon>Euteleostomi</taxon>
        <taxon>Actinopterygii</taxon>
        <taxon>Neopterygii</taxon>
        <taxon>Teleostei</taxon>
        <taxon>Clupei</taxon>
        <taxon>Clupeiformes</taxon>
        <taxon>Clupeoidei</taxon>
        <taxon>Engraulidae</taxon>
        <taxon>Coilinae</taxon>
        <taxon>Coilia</taxon>
    </lineage>
</organism>
<feature type="compositionally biased region" description="Basic and acidic residues" evidence="1">
    <location>
        <begin position="147"/>
        <end position="158"/>
    </location>
</feature>
<dbReference type="EMBL" id="JBHFQA010000024">
    <property type="protein sequence ID" value="KAL2077169.1"/>
    <property type="molecule type" value="Genomic_DNA"/>
</dbReference>
<dbReference type="AlphaFoldDB" id="A0ABD1IRB0"/>
<dbReference type="PANTHER" id="PTHR33887">
    <property type="entry name" value="PB1 DOMAIN-CONTAINING PROTEIN"/>
    <property type="match status" value="1"/>
</dbReference>
<sequence length="167" mass="18690">MFVYIKHGDGEQFLTNTNCPVMLLLQHVRAKLGLPESDLVDLCDERGVLKLLFLLQQPQESASRQLTSRSTYTVCSINRQSDGAYVSVTPHVVNPDPSLLEALQTQTDNLEKARLKYLRALEDKRSSVETPSQAQATPQGKGKGKNVHMDTVDDEPQRRTGGRRSRN</sequence>
<comment type="caution">
    <text evidence="2">The sequence shown here is derived from an EMBL/GenBank/DDBJ whole genome shotgun (WGS) entry which is preliminary data.</text>
</comment>
<proteinExistence type="predicted"/>
<dbReference type="InterPro" id="IPR039471">
    <property type="entry name" value="CXorf65-like"/>
</dbReference>
<dbReference type="Pfam" id="PF15874">
    <property type="entry name" value="Il2rg"/>
    <property type="match status" value="1"/>
</dbReference>
<dbReference type="Proteomes" id="UP001591681">
    <property type="component" value="Unassembled WGS sequence"/>
</dbReference>
<protein>
    <submittedName>
        <fullName evidence="2">Uncharacterized protein</fullName>
    </submittedName>
</protein>
<reference evidence="2 3" key="1">
    <citation type="submission" date="2024-09" db="EMBL/GenBank/DDBJ databases">
        <title>A chromosome-level genome assembly of Gray's grenadier anchovy, Coilia grayii.</title>
        <authorList>
            <person name="Fu Z."/>
        </authorList>
    </citation>
    <scope>NUCLEOTIDE SEQUENCE [LARGE SCALE GENOMIC DNA]</scope>
    <source>
        <strain evidence="2">G4</strain>
        <tissue evidence="2">Muscle</tissue>
    </source>
</reference>